<dbReference type="OrthoDB" id="727155at2"/>
<dbReference type="EMBL" id="LR134441">
    <property type="protein sequence ID" value="VEH99131.1"/>
    <property type="molecule type" value="Genomic_DNA"/>
</dbReference>
<dbReference type="SUPFAM" id="SSF69255">
    <property type="entry name" value="gp5 N-terminal domain-like"/>
    <property type="match status" value="1"/>
</dbReference>
<dbReference type="Pfam" id="PF04717">
    <property type="entry name" value="Phage_base_V"/>
    <property type="match status" value="1"/>
</dbReference>
<evidence type="ECO:0000313" key="4">
    <source>
        <dbReference type="Proteomes" id="UP000028349"/>
    </source>
</evidence>
<evidence type="ECO:0000313" key="2">
    <source>
        <dbReference type="EMBL" id="KEY18984.1"/>
    </source>
</evidence>
<dbReference type="Gene3D" id="3.55.50.10">
    <property type="entry name" value="Baseplate protein-like domains"/>
    <property type="match status" value="1"/>
</dbReference>
<dbReference type="InterPro" id="IPR006531">
    <property type="entry name" value="Gp5/Vgr_OB"/>
</dbReference>
<reference evidence="3 5" key="2">
    <citation type="submission" date="2018-12" db="EMBL/GenBank/DDBJ databases">
        <authorList>
            <consortium name="Pathogen Informatics"/>
        </authorList>
    </citation>
    <scope>NUCLEOTIDE SEQUENCE [LARGE SCALE GENOMIC DNA]</scope>
    <source>
        <strain evidence="3 5">NCTC13489</strain>
    </source>
</reference>
<evidence type="ECO:0000313" key="5">
    <source>
        <dbReference type="Proteomes" id="UP000270036"/>
    </source>
</evidence>
<dbReference type="RefSeq" id="WP_034719708.1">
    <property type="nucleotide sequence ID" value="NZ_FOIX01000004.1"/>
</dbReference>
<dbReference type="InterPro" id="IPR037026">
    <property type="entry name" value="Vgr_OB-fold_dom_sf"/>
</dbReference>
<dbReference type="SUPFAM" id="SSF69349">
    <property type="entry name" value="Phage fibre proteins"/>
    <property type="match status" value="1"/>
</dbReference>
<feature type="domain" description="Gp5/Type VI secretion system Vgr protein OB-fold" evidence="1">
    <location>
        <begin position="402"/>
        <end position="480"/>
    </location>
</feature>
<dbReference type="Gene3D" id="2.30.110.50">
    <property type="match status" value="1"/>
</dbReference>
<evidence type="ECO:0000313" key="3">
    <source>
        <dbReference type="EMBL" id="VEH99131.1"/>
    </source>
</evidence>
<gene>
    <name evidence="2" type="ORF">HY04_11075</name>
    <name evidence="3" type="ORF">NCTC13489_01349</name>
</gene>
<dbReference type="KEGG" id="cant:NCTC13489_01349"/>
<proteinExistence type="predicted"/>
<dbReference type="Proteomes" id="UP000028349">
    <property type="component" value="Unassembled WGS sequence"/>
</dbReference>
<dbReference type="AlphaFoldDB" id="A0A448NQT6"/>
<dbReference type="EMBL" id="JPEP01000002">
    <property type="protein sequence ID" value="KEY18984.1"/>
    <property type="molecule type" value="Genomic_DNA"/>
</dbReference>
<reference evidence="2 4" key="1">
    <citation type="submission" date="2014-07" db="EMBL/GenBank/DDBJ databases">
        <authorList>
            <person name="Pisani N.G."/>
            <person name="Newman J.D."/>
        </authorList>
    </citation>
    <scope>NUCLEOTIDE SEQUENCE [LARGE SCALE GENOMIC DNA]</scope>
    <source>
        <strain evidence="2 4">LMG 24720</strain>
    </source>
</reference>
<keyword evidence="4" id="KW-1185">Reference proteome</keyword>
<dbReference type="STRING" id="266748.HY04_11075"/>
<evidence type="ECO:0000259" key="1">
    <source>
        <dbReference type="Pfam" id="PF04717"/>
    </source>
</evidence>
<sequence>MAKTNGTSAPTFKPDNSAKSISASQVFGINRLVKLLVVIEGKVISHYKHFNLSQHSGKHHRFEIVLAYDSLGNRENQNLESSNEFLGKRITIVQKYKDIPDSPERTFVGVITEVGYLQDQSGLGNIVLSGYSPTILLDAAPHTQSFGGAQPVNMSIIANQLIKEGINTGSYDVRVDANDYSEIIYSSQYNETHYNYLARMAEAYGEQFYYDGEVLHFGKLPAQNQPLSLIYGSNVNDIKIEIKAVHTKPQFYGYNSSQNAKLTSGATPAKHKSDLANIAYKKNDSESAIFKTPALQIAPIRATTDKDVVNSQTSAAGSKAVEVLNVSGTTTIPFLYPGCVADLEMRKEDSNQTSYFTRLMIIETTHDVDTLGHYKGTFKAIASDTGFLPKPEFTIPIAQPQLATVISNTDPSGQGRVTVKFDWQLHDTTDFIRMMSPDAGGTDQVSQNRGYVAIPEVGDQVMVGFVHNHPDRPFVMGGMFHGQVGLGGGADNRVKSIQTRSGHRIVFTEDESIIITDKSGNEIHLDTTGSNINITAPETMTLNCKNMNINVGENMTTNVGMNASEMIGMNNTQTVGMNTTQSIGAMKMTSVLGDASMFITGKLMEVIEGDVHSETKMERNEVSEKTMNIQSKEFIHKHAQKEVQNNSGEKSKAH</sequence>
<name>A0A448NQT6_9FLAO</name>
<protein>
    <submittedName>
        <fullName evidence="3">Uncharacterized protein conserved in bacteria</fullName>
    </submittedName>
    <submittedName>
        <fullName evidence="2">Vgr family protein</fullName>
    </submittedName>
</protein>
<organism evidence="3 5">
    <name type="scientific">Kaistella antarctica</name>
    <dbReference type="NCBI Taxonomy" id="266748"/>
    <lineage>
        <taxon>Bacteria</taxon>
        <taxon>Pseudomonadati</taxon>
        <taxon>Bacteroidota</taxon>
        <taxon>Flavobacteriia</taxon>
        <taxon>Flavobacteriales</taxon>
        <taxon>Weeksellaceae</taxon>
        <taxon>Chryseobacterium group</taxon>
        <taxon>Kaistella</taxon>
    </lineage>
</organism>
<dbReference type="Proteomes" id="UP000270036">
    <property type="component" value="Chromosome"/>
</dbReference>
<dbReference type="Gene3D" id="2.40.50.230">
    <property type="entry name" value="Gp5 N-terminal domain"/>
    <property type="match status" value="1"/>
</dbReference>
<accession>A0A448NQT6</accession>
<dbReference type="SUPFAM" id="SSF69279">
    <property type="entry name" value="Phage tail proteins"/>
    <property type="match status" value="1"/>
</dbReference>